<feature type="domain" description="Protein kinase" evidence="7">
    <location>
        <begin position="41"/>
        <end position="292"/>
    </location>
</feature>
<reference evidence="8 9" key="1">
    <citation type="submission" date="2018-08" db="EMBL/GenBank/DDBJ databases">
        <title>Lysobacter sp. zong2l5, whole genome shotgun sequence.</title>
        <authorList>
            <person name="Zhang X."/>
            <person name="Feng G."/>
            <person name="Zhu H."/>
        </authorList>
    </citation>
    <scope>NUCLEOTIDE SEQUENCE [LARGE SCALE GENOMIC DNA]</scope>
    <source>
        <strain evidence="9">zong2l5</strain>
    </source>
</reference>
<keyword evidence="2" id="KW-0547">Nucleotide-binding</keyword>
<dbReference type="EMBL" id="QTSU01000001">
    <property type="protein sequence ID" value="RDZ29055.1"/>
    <property type="molecule type" value="Genomic_DNA"/>
</dbReference>
<evidence type="ECO:0000313" key="9">
    <source>
        <dbReference type="Proteomes" id="UP000264492"/>
    </source>
</evidence>
<dbReference type="SUPFAM" id="SSF56436">
    <property type="entry name" value="C-type lectin-like"/>
    <property type="match status" value="1"/>
</dbReference>
<name>A0A371K569_9GAMM</name>
<evidence type="ECO:0000256" key="3">
    <source>
        <dbReference type="ARBA" id="ARBA00022777"/>
    </source>
</evidence>
<accession>A0A371K569</accession>
<dbReference type="PROSITE" id="PS50011">
    <property type="entry name" value="PROTEIN_KINASE_DOM"/>
    <property type="match status" value="1"/>
</dbReference>
<dbReference type="PANTHER" id="PTHR43289">
    <property type="entry name" value="MITOGEN-ACTIVATED PROTEIN KINASE KINASE KINASE 20-RELATED"/>
    <property type="match status" value="1"/>
</dbReference>
<dbReference type="InterPro" id="IPR011009">
    <property type="entry name" value="Kinase-like_dom_sf"/>
</dbReference>
<keyword evidence="1" id="KW-0808">Transferase</keyword>
<feature type="region of interest" description="Disordered" evidence="5">
    <location>
        <begin position="1"/>
        <end position="34"/>
    </location>
</feature>
<dbReference type="InterPro" id="IPR005532">
    <property type="entry name" value="SUMF_dom"/>
</dbReference>
<dbReference type="Gene3D" id="3.30.200.20">
    <property type="entry name" value="Phosphorylase Kinase, domain 1"/>
    <property type="match status" value="1"/>
</dbReference>
<keyword evidence="3" id="KW-0418">Kinase</keyword>
<dbReference type="Pfam" id="PF03781">
    <property type="entry name" value="FGE-sulfatase"/>
    <property type="match status" value="1"/>
</dbReference>
<dbReference type="GO" id="GO:0005524">
    <property type="term" value="F:ATP binding"/>
    <property type="evidence" value="ECO:0007669"/>
    <property type="project" value="UniProtKB-KW"/>
</dbReference>
<dbReference type="Gene3D" id="3.90.1580.10">
    <property type="entry name" value="paralog of FGE (formylglycine-generating enzyme)"/>
    <property type="match status" value="1"/>
</dbReference>
<keyword evidence="6" id="KW-1133">Transmembrane helix</keyword>
<dbReference type="SMART" id="SM00220">
    <property type="entry name" value="S_TKc"/>
    <property type="match status" value="1"/>
</dbReference>
<keyword evidence="6" id="KW-0472">Membrane</keyword>
<dbReference type="CDD" id="cd14014">
    <property type="entry name" value="STKc_PknB_like"/>
    <property type="match status" value="1"/>
</dbReference>
<organism evidence="8 9">
    <name type="scientific">Lysobacter silvisoli</name>
    <dbReference type="NCBI Taxonomy" id="2293254"/>
    <lineage>
        <taxon>Bacteria</taxon>
        <taxon>Pseudomonadati</taxon>
        <taxon>Pseudomonadota</taxon>
        <taxon>Gammaproteobacteria</taxon>
        <taxon>Lysobacterales</taxon>
        <taxon>Lysobacteraceae</taxon>
        <taxon>Lysobacter</taxon>
    </lineage>
</organism>
<gene>
    <name evidence="8" type="ORF">DX914_08150</name>
</gene>
<comment type="caution">
    <text evidence="8">The sequence shown here is derived from an EMBL/GenBank/DDBJ whole genome shotgun (WGS) entry which is preliminary data.</text>
</comment>
<dbReference type="PANTHER" id="PTHR43289:SF6">
    <property type="entry name" value="SERINE_THREONINE-PROTEIN KINASE NEKL-3"/>
    <property type="match status" value="1"/>
</dbReference>
<dbReference type="InterPro" id="IPR000719">
    <property type="entry name" value="Prot_kinase_dom"/>
</dbReference>
<dbReference type="InterPro" id="IPR042095">
    <property type="entry name" value="SUMF_sf"/>
</dbReference>
<sequence length="689" mass="75195">MCGQSRRARAYAGHSRQGAAMSRSTSNQHENEAPLPEIAGYRLRRVINHGGMSTVYLGEQIGLAREVAIKVMLPTALSDEVSRRRFENEVRTIARLEHPHVVVIHEVGRTREGLPYYAMPYLSRGHLGQRDLSKDEPRVVSIMETLLSALDYAHSRGVVHRDVKAENVLFDDSERPLLADFGIALRRGFGPRVTAAGLAVGSTAYMAPEQARGEDVDGRADLYSLGVLGWEMLTGRLPFEAPDALSMAVMHAQDPIPKLPQHLRHWQRFMNRALSKQPGHRFQDAAEMRQWLADIHRSGVVHAIKRLIPRGGKLRQWAMPLWAGLAVVAVAVVTVGFGLSSAKDDGFFRVEGAPVATPAAGGDDPTTAMMAPLPEAPLQRSLEEARRYLRQGKLTAPADGNAYNSLLTAWHADSTSPEVHTAVAELTQAFAEQIALAVRERNDQRAREHLVNATALAQQTGNADSSAMRALRERAGTALQARIELDAKRNDRADAERAAALAAELGLPKANTAKLLAQARAIGGGLPGQPVAVGSLSQDNGRITVALSPRPVSRAEYARFASASNREPALCRERASLLRVLAPRNWQSPGFKQSDGEPVVCVSQADAEAYAQWYSQQTGRRYRLPTAAEAEAQSAEAGGRALSMWLRDCGRNCLQRQAAGASWRSAQGQRPLTAARGYDDVGFRLVRER</sequence>
<evidence type="ECO:0000313" key="8">
    <source>
        <dbReference type="EMBL" id="RDZ29055.1"/>
    </source>
</evidence>
<evidence type="ECO:0000256" key="2">
    <source>
        <dbReference type="ARBA" id="ARBA00022741"/>
    </source>
</evidence>
<evidence type="ECO:0000256" key="4">
    <source>
        <dbReference type="ARBA" id="ARBA00022840"/>
    </source>
</evidence>
<feature type="transmembrane region" description="Helical" evidence="6">
    <location>
        <begin position="317"/>
        <end position="339"/>
    </location>
</feature>
<dbReference type="InterPro" id="IPR016187">
    <property type="entry name" value="CTDL_fold"/>
</dbReference>
<dbReference type="InterPro" id="IPR008271">
    <property type="entry name" value="Ser/Thr_kinase_AS"/>
</dbReference>
<dbReference type="Proteomes" id="UP000264492">
    <property type="component" value="Unassembled WGS sequence"/>
</dbReference>
<dbReference type="PROSITE" id="PS00108">
    <property type="entry name" value="PROTEIN_KINASE_ST"/>
    <property type="match status" value="1"/>
</dbReference>
<evidence type="ECO:0000259" key="7">
    <source>
        <dbReference type="PROSITE" id="PS50011"/>
    </source>
</evidence>
<protein>
    <recommendedName>
        <fullName evidence="7">Protein kinase domain-containing protein</fullName>
    </recommendedName>
</protein>
<dbReference type="Gene3D" id="1.10.510.10">
    <property type="entry name" value="Transferase(Phosphotransferase) domain 1"/>
    <property type="match status" value="1"/>
</dbReference>
<evidence type="ECO:0000256" key="5">
    <source>
        <dbReference type="SAM" id="MobiDB-lite"/>
    </source>
</evidence>
<dbReference type="SUPFAM" id="SSF56112">
    <property type="entry name" value="Protein kinase-like (PK-like)"/>
    <property type="match status" value="1"/>
</dbReference>
<proteinExistence type="predicted"/>
<keyword evidence="4" id="KW-0067">ATP-binding</keyword>
<dbReference type="Pfam" id="PF00069">
    <property type="entry name" value="Pkinase"/>
    <property type="match status" value="1"/>
</dbReference>
<evidence type="ECO:0000256" key="1">
    <source>
        <dbReference type="ARBA" id="ARBA00022679"/>
    </source>
</evidence>
<dbReference type="AlphaFoldDB" id="A0A371K569"/>
<keyword evidence="6" id="KW-0812">Transmembrane</keyword>
<dbReference type="GO" id="GO:0004674">
    <property type="term" value="F:protein serine/threonine kinase activity"/>
    <property type="evidence" value="ECO:0007669"/>
    <property type="project" value="TreeGrafter"/>
</dbReference>
<keyword evidence="9" id="KW-1185">Reference proteome</keyword>
<evidence type="ECO:0000256" key="6">
    <source>
        <dbReference type="SAM" id="Phobius"/>
    </source>
</evidence>